<dbReference type="SUPFAM" id="SSF51735">
    <property type="entry name" value="NAD(P)-binding Rossmann-fold domains"/>
    <property type="match status" value="1"/>
</dbReference>
<dbReference type="PANTHER" id="PTHR42760">
    <property type="entry name" value="SHORT-CHAIN DEHYDROGENASES/REDUCTASES FAMILY MEMBER"/>
    <property type="match status" value="1"/>
</dbReference>
<dbReference type="Proteomes" id="UP000183376">
    <property type="component" value="Chromosome I"/>
</dbReference>
<evidence type="ECO:0000313" key="2">
    <source>
        <dbReference type="EMBL" id="SDM54856.1"/>
    </source>
</evidence>
<dbReference type="GO" id="GO:0016616">
    <property type="term" value="F:oxidoreductase activity, acting on the CH-OH group of donors, NAD or NADP as acceptor"/>
    <property type="evidence" value="ECO:0007669"/>
    <property type="project" value="TreeGrafter"/>
</dbReference>
<dbReference type="PRINTS" id="PR00080">
    <property type="entry name" value="SDRFAMILY"/>
</dbReference>
<protein>
    <submittedName>
        <fullName evidence="2">3-oxoacyl-[acyl-carrier protein] reductase</fullName>
    </submittedName>
</protein>
<dbReference type="InterPro" id="IPR002347">
    <property type="entry name" value="SDR_fam"/>
</dbReference>
<accession>A0A1G9U4K0</accession>
<dbReference type="PANTHER" id="PTHR42760:SF106">
    <property type="entry name" value="PROTEIN FIXR"/>
    <property type="match status" value="1"/>
</dbReference>
<gene>
    <name evidence="2" type="ORF">SAMN04489726_2176</name>
</gene>
<evidence type="ECO:0000256" key="1">
    <source>
        <dbReference type="ARBA" id="ARBA00006484"/>
    </source>
</evidence>
<evidence type="ECO:0000313" key="3">
    <source>
        <dbReference type="Proteomes" id="UP000183376"/>
    </source>
</evidence>
<dbReference type="PRINTS" id="PR00081">
    <property type="entry name" value="GDHRDH"/>
</dbReference>
<dbReference type="eggNOG" id="COG1028">
    <property type="taxonomic scope" value="Bacteria"/>
</dbReference>
<proteinExistence type="inferred from homology"/>
<organism evidence="2 3">
    <name type="scientific">Allokutzneria albata</name>
    <name type="common">Kibdelosporangium albatum</name>
    <dbReference type="NCBI Taxonomy" id="211114"/>
    <lineage>
        <taxon>Bacteria</taxon>
        <taxon>Bacillati</taxon>
        <taxon>Actinomycetota</taxon>
        <taxon>Actinomycetes</taxon>
        <taxon>Pseudonocardiales</taxon>
        <taxon>Pseudonocardiaceae</taxon>
        <taxon>Allokutzneria</taxon>
    </lineage>
</organism>
<dbReference type="EMBL" id="LT629701">
    <property type="protein sequence ID" value="SDM54856.1"/>
    <property type="molecule type" value="Genomic_DNA"/>
</dbReference>
<dbReference type="STRING" id="211114.SAMN04489726_2176"/>
<name>A0A1G9U4K0_ALLAB</name>
<reference evidence="2 3" key="1">
    <citation type="submission" date="2016-10" db="EMBL/GenBank/DDBJ databases">
        <authorList>
            <person name="de Groot N.N."/>
        </authorList>
    </citation>
    <scope>NUCLEOTIDE SEQUENCE [LARGE SCALE GENOMIC DNA]</scope>
    <source>
        <strain evidence="2 3">DSM 44149</strain>
    </source>
</reference>
<dbReference type="Pfam" id="PF13561">
    <property type="entry name" value="adh_short_C2"/>
    <property type="match status" value="1"/>
</dbReference>
<keyword evidence="3" id="KW-1185">Reference proteome</keyword>
<dbReference type="AlphaFoldDB" id="A0A1G9U4K0"/>
<dbReference type="Gene3D" id="3.40.50.720">
    <property type="entry name" value="NAD(P)-binding Rossmann-like Domain"/>
    <property type="match status" value="1"/>
</dbReference>
<dbReference type="InterPro" id="IPR036291">
    <property type="entry name" value="NAD(P)-bd_dom_sf"/>
</dbReference>
<sequence length="224" mass="22848">MVTGAAGGIGAATATLLRDRGWLVAGVDLTPSTADSSHIVDLRETHAPTRLFDDVEARLGRPTALVNAAGLYRANGLLETTSDYASDVMAVNVTAPILLSRDLIDRAVRAKSGASIVNVTSVVGRIGSHDPAYGASKGALISLTKGLASSYGRSGVRVNAVAPGVIETAMSRTIPADRLGHYLDTIPEGRLGRAGEVAAAVGFLLSAEASYINGAVIDVNGGLA</sequence>
<comment type="similarity">
    <text evidence="1">Belongs to the short-chain dehydrogenases/reductases (SDR) family.</text>
</comment>